<dbReference type="Proteomes" id="UP001243009">
    <property type="component" value="Unassembled WGS sequence"/>
</dbReference>
<proteinExistence type="predicted"/>
<organism evidence="1 2">
    <name type="scientific">Paracraurococcus lichenis</name>
    <dbReference type="NCBI Taxonomy" id="3064888"/>
    <lineage>
        <taxon>Bacteria</taxon>
        <taxon>Pseudomonadati</taxon>
        <taxon>Pseudomonadota</taxon>
        <taxon>Alphaproteobacteria</taxon>
        <taxon>Acetobacterales</taxon>
        <taxon>Roseomonadaceae</taxon>
        <taxon>Paracraurococcus</taxon>
    </lineage>
</organism>
<dbReference type="RefSeq" id="WP_305108038.1">
    <property type="nucleotide sequence ID" value="NZ_JAUTWS010000074.1"/>
</dbReference>
<dbReference type="EMBL" id="JAUTWS010000074">
    <property type="protein sequence ID" value="MDO9713178.1"/>
    <property type="molecule type" value="Genomic_DNA"/>
</dbReference>
<comment type="caution">
    <text evidence="1">The sequence shown here is derived from an EMBL/GenBank/DDBJ whole genome shotgun (WGS) entry which is preliminary data.</text>
</comment>
<name>A0ABT9EAG6_9PROT</name>
<evidence type="ECO:0000313" key="2">
    <source>
        <dbReference type="Proteomes" id="UP001243009"/>
    </source>
</evidence>
<gene>
    <name evidence="1" type="ORF">Q7A36_32920</name>
</gene>
<accession>A0ABT9EAG6</accession>
<evidence type="ECO:0000313" key="1">
    <source>
        <dbReference type="EMBL" id="MDO9713178.1"/>
    </source>
</evidence>
<protein>
    <submittedName>
        <fullName evidence="1">Uncharacterized protein</fullName>
    </submittedName>
</protein>
<reference evidence="1 2" key="1">
    <citation type="submission" date="2023-08" db="EMBL/GenBank/DDBJ databases">
        <title>The draft genome sequence of Paracraurococcus sp. LOR1-02.</title>
        <authorList>
            <person name="Kingkaew E."/>
            <person name="Tanasupawat S."/>
        </authorList>
    </citation>
    <scope>NUCLEOTIDE SEQUENCE [LARGE SCALE GENOMIC DNA]</scope>
    <source>
        <strain evidence="1 2">LOR1-02</strain>
    </source>
</reference>
<keyword evidence="2" id="KW-1185">Reference proteome</keyword>
<sequence length="59" mass="6477">MRFGEEETLTAEGLPAAHLVDDLKQSSAAAPAAQSQENVFQSEQIGRVKIRARSNRLPR</sequence>